<dbReference type="PANTHER" id="PTHR34618:SF4">
    <property type="entry name" value="CAS1"/>
    <property type="match status" value="1"/>
</dbReference>
<dbReference type="Pfam" id="PF11327">
    <property type="entry name" value="Egh16-like"/>
    <property type="match status" value="1"/>
</dbReference>
<accession>A0A8H2DW43</accession>
<dbReference type="InterPro" id="IPR021476">
    <property type="entry name" value="Egh16-like"/>
</dbReference>
<feature type="chain" id="PRO_5034330860" evidence="2">
    <location>
        <begin position="21"/>
        <end position="435"/>
    </location>
</feature>
<dbReference type="Proteomes" id="UP000297595">
    <property type="component" value="Unassembled WGS sequence"/>
</dbReference>
<organism evidence="3 4">
    <name type="scientific">Orbilia oligospora</name>
    <name type="common">Nematode-trapping fungus</name>
    <name type="synonym">Arthrobotrys oligospora</name>
    <dbReference type="NCBI Taxonomy" id="2813651"/>
    <lineage>
        <taxon>Eukaryota</taxon>
        <taxon>Fungi</taxon>
        <taxon>Dikarya</taxon>
        <taxon>Ascomycota</taxon>
        <taxon>Pezizomycotina</taxon>
        <taxon>Orbiliomycetes</taxon>
        <taxon>Orbiliales</taxon>
        <taxon>Orbiliaceae</taxon>
        <taxon>Orbilia</taxon>
    </lineage>
</organism>
<reference evidence="3 4" key="1">
    <citation type="submission" date="2019-03" db="EMBL/GenBank/DDBJ databases">
        <title>Nematode-trapping fungi genome.</title>
        <authorList>
            <person name="Vidal-Diez De Ulzurrun G."/>
        </authorList>
    </citation>
    <scope>NUCLEOTIDE SEQUENCE [LARGE SCALE GENOMIC DNA]</scope>
    <source>
        <strain evidence="3 4">TWF154</strain>
    </source>
</reference>
<dbReference type="OrthoDB" id="5418436at2759"/>
<feature type="compositionally biased region" description="Basic and acidic residues" evidence="1">
    <location>
        <begin position="331"/>
        <end position="342"/>
    </location>
</feature>
<name>A0A8H2DW43_ORBOL</name>
<feature type="signal peptide" evidence="2">
    <location>
        <begin position="1"/>
        <end position="20"/>
    </location>
</feature>
<comment type="caution">
    <text evidence="3">The sequence shown here is derived from an EMBL/GenBank/DDBJ whole genome shotgun (WGS) entry which is preliminary data.</text>
</comment>
<evidence type="ECO:0000313" key="3">
    <source>
        <dbReference type="EMBL" id="TGJ65963.1"/>
    </source>
</evidence>
<feature type="region of interest" description="Disordered" evidence="1">
    <location>
        <begin position="260"/>
        <end position="368"/>
    </location>
</feature>
<feature type="compositionally biased region" description="Pro residues" evidence="1">
    <location>
        <begin position="260"/>
        <end position="276"/>
    </location>
</feature>
<protein>
    <submittedName>
        <fullName evidence="3">Uncharacterized protein</fullName>
    </submittedName>
</protein>
<proteinExistence type="predicted"/>
<dbReference type="PANTHER" id="PTHR34618">
    <property type="entry name" value="SURFACE PROTEIN MAS1, PUTATIVE-RELATED"/>
    <property type="match status" value="1"/>
</dbReference>
<keyword evidence="2" id="KW-0732">Signal</keyword>
<evidence type="ECO:0000313" key="4">
    <source>
        <dbReference type="Proteomes" id="UP000297595"/>
    </source>
</evidence>
<feature type="compositionally biased region" description="Polar residues" evidence="1">
    <location>
        <begin position="277"/>
        <end position="286"/>
    </location>
</feature>
<evidence type="ECO:0000256" key="2">
    <source>
        <dbReference type="SAM" id="SignalP"/>
    </source>
</evidence>
<gene>
    <name evidence="3" type="ORF">EYR41_009896</name>
</gene>
<sequence>MHIKYAAALAIVTLVPEISGHAVWDNAIGDADPTIRGYVIGKQYKLENRKGTGQIPFQQDIPVLKNPIVPPTAKSKWWKKPRVYWANGCGATIIDQNTWWSTHKDKKMRDAYAKLPANQRNVIIYQIPVKKMLDWAAITKTMAKTNQIVKVSPGGWIRIMHYQVNADGAGPLRCKISSTGQPSNWNPGWFYPPVKDQVPGSAKDKSFRAVGTMQLFPFTVTIPKNIKCNGSYEGKKNICMLRCENYALNGPFGGCLPFQLIPPEPQAPPPPPPPVPDNSQNIGNTTEADKVKLTDKEAKEVVAAAGPEEVDEAGDPAENVKSEAAVANTNDVKEDKAAADKADNDDDDDKTDGKDTPAEDAAAAAAAKRFVKRVVKRDADDDAVKVALGGEDAPPAMIKIAKQQLKKVPAAQKAQLRQKFNAGKTANKAGAKKGN</sequence>
<feature type="compositionally biased region" description="Basic and acidic residues" evidence="1">
    <location>
        <begin position="287"/>
        <end position="300"/>
    </location>
</feature>
<evidence type="ECO:0000256" key="1">
    <source>
        <dbReference type="SAM" id="MobiDB-lite"/>
    </source>
</evidence>
<dbReference type="AlphaFoldDB" id="A0A8H2DW43"/>
<dbReference type="EMBL" id="SOZJ01000006">
    <property type="protein sequence ID" value="TGJ65963.1"/>
    <property type="molecule type" value="Genomic_DNA"/>
</dbReference>